<gene>
    <name evidence="1" type="ORF">IV203_003670</name>
</gene>
<sequence length="94" mass="10894">MSRTHQTLVFYHKPPDPFGRAIASVEARRLLPLKTLAYRVPPHTFIDFFQMSKEMVMTGGNLDKLEEEAGTIRYTISGEEFRKMFILLDGIYPE</sequence>
<comment type="caution">
    <text evidence="1">The sequence shown here is derived from an EMBL/GenBank/DDBJ whole genome shotgun (WGS) entry which is preliminary data.</text>
</comment>
<dbReference type="AlphaFoldDB" id="A0A9K3PR67"/>
<accession>A0A9K3PR67</accession>
<dbReference type="Proteomes" id="UP000693970">
    <property type="component" value="Unassembled WGS sequence"/>
</dbReference>
<evidence type="ECO:0000313" key="1">
    <source>
        <dbReference type="EMBL" id="KAG7354314.1"/>
    </source>
</evidence>
<name>A0A9K3PR67_9STRA</name>
<reference evidence="1" key="2">
    <citation type="submission" date="2021-04" db="EMBL/GenBank/DDBJ databases">
        <authorList>
            <person name="Podell S."/>
        </authorList>
    </citation>
    <scope>NUCLEOTIDE SEQUENCE</scope>
    <source>
        <strain evidence="1">Hildebrandi</strain>
    </source>
</reference>
<organism evidence="1 2">
    <name type="scientific">Nitzschia inconspicua</name>
    <dbReference type="NCBI Taxonomy" id="303405"/>
    <lineage>
        <taxon>Eukaryota</taxon>
        <taxon>Sar</taxon>
        <taxon>Stramenopiles</taxon>
        <taxon>Ochrophyta</taxon>
        <taxon>Bacillariophyta</taxon>
        <taxon>Bacillariophyceae</taxon>
        <taxon>Bacillariophycidae</taxon>
        <taxon>Bacillariales</taxon>
        <taxon>Bacillariaceae</taxon>
        <taxon>Nitzschia</taxon>
    </lineage>
</organism>
<reference evidence="1" key="1">
    <citation type="journal article" date="2021" name="Sci. Rep.">
        <title>Diploid genomic architecture of Nitzschia inconspicua, an elite biomass production diatom.</title>
        <authorList>
            <person name="Oliver A."/>
            <person name="Podell S."/>
            <person name="Pinowska A."/>
            <person name="Traller J.C."/>
            <person name="Smith S.R."/>
            <person name="McClure R."/>
            <person name="Beliaev A."/>
            <person name="Bohutskyi P."/>
            <person name="Hill E.A."/>
            <person name="Rabines A."/>
            <person name="Zheng H."/>
            <person name="Allen L.Z."/>
            <person name="Kuo A."/>
            <person name="Grigoriev I.V."/>
            <person name="Allen A.E."/>
            <person name="Hazlebeck D."/>
            <person name="Allen E.E."/>
        </authorList>
    </citation>
    <scope>NUCLEOTIDE SEQUENCE</scope>
    <source>
        <strain evidence="1">Hildebrandi</strain>
    </source>
</reference>
<dbReference type="EMBL" id="JAGRRH010000016">
    <property type="protein sequence ID" value="KAG7354314.1"/>
    <property type="molecule type" value="Genomic_DNA"/>
</dbReference>
<keyword evidence="2" id="KW-1185">Reference proteome</keyword>
<evidence type="ECO:0000313" key="2">
    <source>
        <dbReference type="Proteomes" id="UP000693970"/>
    </source>
</evidence>
<protein>
    <submittedName>
        <fullName evidence="1">Uncharacterized protein</fullName>
    </submittedName>
</protein>
<dbReference type="OrthoDB" id="42860at2759"/>
<proteinExistence type="predicted"/>